<protein>
    <submittedName>
        <fullName evidence="1">Uncharacterized protein</fullName>
    </submittedName>
</protein>
<comment type="caution">
    <text evidence="1">The sequence shown here is derived from an EMBL/GenBank/DDBJ whole genome shotgun (WGS) entry which is preliminary data.</text>
</comment>
<proteinExistence type="predicted"/>
<accession>A0ABP4NUF4</accession>
<sequence length="77" mass="8113">MNHHDNHAPAPGLVAVRLAGRARDVAALVAALTAAGVEIVTIPSRPYANRHTPGVRVYLTARTPDQPTTPATARRDA</sequence>
<organism evidence="1 2">
    <name type="scientific">Kribbella sancticallisti</name>
    <dbReference type="NCBI Taxonomy" id="460087"/>
    <lineage>
        <taxon>Bacteria</taxon>
        <taxon>Bacillati</taxon>
        <taxon>Actinomycetota</taxon>
        <taxon>Actinomycetes</taxon>
        <taxon>Propionibacteriales</taxon>
        <taxon>Kribbellaceae</taxon>
        <taxon>Kribbella</taxon>
    </lineage>
</organism>
<reference evidence="2" key="1">
    <citation type="journal article" date="2019" name="Int. J. Syst. Evol. Microbiol.">
        <title>The Global Catalogue of Microorganisms (GCM) 10K type strain sequencing project: providing services to taxonomists for standard genome sequencing and annotation.</title>
        <authorList>
            <consortium name="The Broad Institute Genomics Platform"/>
            <consortium name="The Broad Institute Genome Sequencing Center for Infectious Disease"/>
            <person name="Wu L."/>
            <person name="Ma J."/>
        </authorList>
    </citation>
    <scope>NUCLEOTIDE SEQUENCE [LARGE SCALE GENOMIC DNA]</scope>
    <source>
        <strain evidence="2">JCM 14969</strain>
    </source>
</reference>
<dbReference type="Proteomes" id="UP001500393">
    <property type="component" value="Unassembled WGS sequence"/>
</dbReference>
<dbReference type="EMBL" id="BAAAOS010000017">
    <property type="protein sequence ID" value="GAA1566772.1"/>
    <property type="molecule type" value="Genomic_DNA"/>
</dbReference>
<dbReference type="RefSeq" id="WP_344212220.1">
    <property type="nucleotide sequence ID" value="NZ_BAAAOS010000017.1"/>
</dbReference>
<gene>
    <name evidence="1" type="ORF">GCM10009789_20330</name>
</gene>
<name>A0ABP4NUF4_9ACTN</name>
<evidence type="ECO:0000313" key="2">
    <source>
        <dbReference type="Proteomes" id="UP001500393"/>
    </source>
</evidence>
<dbReference type="SUPFAM" id="SSF54593">
    <property type="entry name" value="Glyoxalase/Bleomycin resistance protein/Dihydroxybiphenyl dioxygenase"/>
    <property type="match status" value="1"/>
</dbReference>
<dbReference type="InterPro" id="IPR029068">
    <property type="entry name" value="Glyas_Bleomycin-R_OHBP_Dase"/>
</dbReference>
<keyword evidence="2" id="KW-1185">Reference proteome</keyword>
<evidence type="ECO:0000313" key="1">
    <source>
        <dbReference type="EMBL" id="GAA1566772.1"/>
    </source>
</evidence>